<accession>A0A0C3C238</accession>
<feature type="non-terminal residue" evidence="1">
    <location>
        <position position="108"/>
    </location>
</feature>
<dbReference type="EMBL" id="KN831791">
    <property type="protein sequence ID" value="KIM38349.1"/>
    <property type="molecule type" value="Genomic_DNA"/>
</dbReference>
<dbReference type="Proteomes" id="UP000053424">
    <property type="component" value="Unassembled WGS sequence"/>
</dbReference>
<evidence type="ECO:0000313" key="2">
    <source>
        <dbReference type="Proteomes" id="UP000053424"/>
    </source>
</evidence>
<reference evidence="2" key="2">
    <citation type="submission" date="2015-01" db="EMBL/GenBank/DDBJ databases">
        <title>Evolutionary Origins and Diversification of the Mycorrhizal Mutualists.</title>
        <authorList>
            <consortium name="DOE Joint Genome Institute"/>
            <consortium name="Mycorrhizal Genomics Consortium"/>
            <person name="Kohler A."/>
            <person name="Kuo A."/>
            <person name="Nagy L.G."/>
            <person name="Floudas D."/>
            <person name="Copeland A."/>
            <person name="Barry K.W."/>
            <person name="Cichocki N."/>
            <person name="Veneault-Fourrey C."/>
            <person name="LaButti K."/>
            <person name="Lindquist E.A."/>
            <person name="Lipzen A."/>
            <person name="Lundell T."/>
            <person name="Morin E."/>
            <person name="Murat C."/>
            <person name="Riley R."/>
            <person name="Ohm R."/>
            <person name="Sun H."/>
            <person name="Tunlid A."/>
            <person name="Henrissat B."/>
            <person name="Grigoriev I.V."/>
            <person name="Hibbett D.S."/>
            <person name="Martin F."/>
        </authorList>
    </citation>
    <scope>NUCLEOTIDE SEQUENCE [LARGE SCALE GENOMIC DNA]</scope>
    <source>
        <strain evidence="2">h7</strain>
    </source>
</reference>
<dbReference type="OrthoDB" id="3062029at2759"/>
<keyword evidence="2" id="KW-1185">Reference proteome</keyword>
<organism evidence="1 2">
    <name type="scientific">Hebeloma cylindrosporum</name>
    <dbReference type="NCBI Taxonomy" id="76867"/>
    <lineage>
        <taxon>Eukaryota</taxon>
        <taxon>Fungi</taxon>
        <taxon>Dikarya</taxon>
        <taxon>Basidiomycota</taxon>
        <taxon>Agaricomycotina</taxon>
        <taxon>Agaricomycetes</taxon>
        <taxon>Agaricomycetidae</taxon>
        <taxon>Agaricales</taxon>
        <taxon>Agaricineae</taxon>
        <taxon>Hymenogastraceae</taxon>
        <taxon>Hebeloma</taxon>
    </lineage>
</organism>
<proteinExistence type="predicted"/>
<sequence>MFNLIYRTVLRLLHMFSTDNRHEIPTGPAPIGMYHDVLQDQYRYDTTGRQMREYKVLSIQLCKTELAVQHEYTSLHVEGRGRTFYLAIERGRGSIVDKVSKKEDPSTD</sequence>
<evidence type="ECO:0000313" key="1">
    <source>
        <dbReference type="EMBL" id="KIM38349.1"/>
    </source>
</evidence>
<dbReference type="HOGENOM" id="CLU_2203213_0_0_1"/>
<dbReference type="STRING" id="686832.A0A0C3C238"/>
<reference evidence="1 2" key="1">
    <citation type="submission" date="2014-04" db="EMBL/GenBank/DDBJ databases">
        <authorList>
            <consortium name="DOE Joint Genome Institute"/>
            <person name="Kuo A."/>
            <person name="Gay G."/>
            <person name="Dore J."/>
            <person name="Kohler A."/>
            <person name="Nagy L.G."/>
            <person name="Floudas D."/>
            <person name="Copeland A."/>
            <person name="Barry K.W."/>
            <person name="Cichocki N."/>
            <person name="Veneault-Fourrey C."/>
            <person name="LaButti K."/>
            <person name="Lindquist E.A."/>
            <person name="Lipzen A."/>
            <person name="Lundell T."/>
            <person name="Morin E."/>
            <person name="Murat C."/>
            <person name="Sun H."/>
            <person name="Tunlid A."/>
            <person name="Henrissat B."/>
            <person name="Grigoriev I.V."/>
            <person name="Hibbett D.S."/>
            <person name="Martin F."/>
            <person name="Nordberg H.P."/>
            <person name="Cantor M.N."/>
            <person name="Hua S.X."/>
        </authorList>
    </citation>
    <scope>NUCLEOTIDE SEQUENCE [LARGE SCALE GENOMIC DNA]</scope>
    <source>
        <strain evidence="2">h7</strain>
    </source>
</reference>
<name>A0A0C3C238_HEBCY</name>
<protein>
    <submittedName>
        <fullName evidence="1">Uncharacterized protein</fullName>
    </submittedName>
</protein>
<gene>
    <name evidence="1" type="ORF">M413DRAFT_30189</name>
</gene>
<dbReference type="AlphaFoldDB" id="A0A0C3C238"/>